<keyword evidence="3" id="KW-1185">Reference proteome</keyword>
<name>A0AAV5WGA3_9BILA</name>
<feature type="region of interest" description="Disordered" evidence="1">
    <location>
        <begin position="1"/>
        <end position="20"/>
    </location>
</feature>
<accession>A0AAV5WGA3</accession>
<feature type="compositionally biased region" description="Polar residues" evidence="1">
    <location>
        <begin position="1"/>
        <end position="10"/>
    </location>
</feature>
<evidence type="ECO:0000313" key="2">
    <source>
        <dbReference type="EMBL" id="GMT29693.1"/>
    </source>
</evidence>
<feature type="compositionally biased region" description="Acidic residues" evidence="1">
    <location>
        <begin position="126"/>
        <end position="136"/>
    </location>
</feature>
<sequence>QTMDNASHLNEFSDDAAYNGQDNNQWNHYAQQRAEPIDNYVGNGAHRIVQRGAFRNPAADIAGLFNDWSGINDNAVAGTEGTNDDLAQHDVGVKENDRYGASRLVYNLKTSTFRTVVRPAVRRVEESDEKSDDDSSGDFNGSINDFAEMDTP</sequence>
<organism evidence="2 3">
    <name type="scientific">Pristionchus fissidentatus</name>
    <dbReference type="NCBI Taxonomy" id="1538716"/>
    <lineage>
        <taxon>Eukaryota</taxon>
        <taxon>Metazoa</taxon>
        <taxon>Ecdysozoa</taxon>
        <taxon>Nematoda</taxon>
        <taxon>Chromadorea</taxon>
        <taxon>Rhabditida</taxon>
        <taxon>Rhabditina</taxon>
        <taxon>Diplogasteromorpha</taxon>
        <taxon>Diplogasteroidea</taxon>
        <taxon>Neodiplogasteridae</taxon>
        <taxon>Pristionchus</taxon>
    </lineage>
</organism>
<feature type="non-terminal residue" evidence="2">
    <location>
        <position position="1"/>
    </location>
</feature>
<dbReference type="AlphaFoldDB" id="A0AAV5WGA3"/>
<gene>
    <name evidence="2" type="ORF">PFISCL1PPCAC_20990</name>
</gene>
<evidence type="ECO:0000256" key="1">
    <source>
        <dbReference type="SAM" id="MobiDB-lite"/>
    </source>
</evidence>
<reference evidence="2" key="1">
    <citation type="submission" date="2023-10" db="EMBL/GenBank/DDBJ databases">
        <title>Genome assembly of Pristionchus species.</title>
        <authorList>
            <person name="Yoshida K."/>
            <person name="Sommer R.J."/>
        </authorList>
    </citation>
    <scope>NUCLEOTIDE SEQUENCE</scope>
    <source>
        <strain evidence="2">RS5133</strain>
    </source>
</reference>
<feature type="region of interest" description="Disordered" evidence="1">
    <location>
        <begin position="120"/>
        <end position="152"/>
    </location>
</feature>
<comment type="caution">
    <text evidence="2">The sequence shown here is derived from an EMBL/GenBank/DDBJ whole genome shotgun (WGS) entry which is preliminary data.</text>
</comment>
<protein>
    <submittedName>
        <fullName evidence="2">Uncharacterized protein</fullName>
    </submittedName>
</protein>
<dbReference type="EMBL" id="BTSY01000005">
    <property type="protein sequence ID" value="GMT29693.1"/>
    <property type="molecule type" value="Genomic_DNA"/>
</dbReference>
<dbReference type="Proteomes" id="UP001432322">
    <property type="component" value="Unassembled WGS sequence"/>
</dbReference>
<feature type="non-terminal residue" evidence="2">
    <location>
        <position position="152"/>
    </location>
</feature>
<proteinExistence type="predicted"/>
<evidence type="ECO:0000313" key="3">
    <source>
        <dbReference type="Proteomes" id="UP001432322"/>
    </source>
</evidence>